<feature type="compositionally biased region" description="Polar residues" evidence="1">
    <location>
        <begin position="1"/>
        <end position="11"/>
    </location>
</feature>
<dbReference type="AlphaFoldDB" id="A0A2H5Y5A8"/>
<evidence type="ECO:0000256" key="1">
    <source>
        <dbReference type="SAM" id="MobiDB-lite"/>
    </source>
</evidence>
<comment type="caution">
    <text evidence="2">The sequence shown here is derived from an EMBL/GenBank/DDBJ whole genome shotgun (WGS) entry which is preliminary data.</text>
</comment>
<organism evidence="2 3">
    <name type="scientific">Candidatus Thermoflexus japonica</name>
    <dbReference type="NCBI Taxonomy" id="2035417"/>
    <lineage>
        <taxon>Bacteria</taxon>
        <taxon>Bacillati</taxon>
        <taxon>Chloroflexota</taxon>
        <taxon>Thermoflexia</taxon>
        <taxon>Thermoflexales</taxon>
        <taxon>Thermoflexaceae</taxon>
        <taxon>Thermoflexus</taxon>
    </lineage>
</organism>
<dbReference type="EMBL" id="BEHY01000014">
    <property type="protein sequence ID" value="GBD08624.1"/>
    <property type="molecule type" value="Genomic_DNA"/>
</dbReference>
<sequence>MPSPSIESFASTRQTTPTTFRWPTETWPPLPTRTPTPICYPPGLNALRQLREMRLEEWQWQELNLPGHRARHLPGSPLPVFPVAVLATPDGPRLHVEWKESIESFIPTAAALLDEIGNAHRWLYRDEEEAIGWSKGWIERFPDGRWLWASTSPTTRFLLTTSSGTRIFEAPVPMMWVRWAGDEIAFAAAADSWDLWRLDLRTGRWEKVPRGEGLGKAFLLAPDRSAGFGSRDLEGRMEQWWWVGTVEWWRVVPRWGAAAERLGAVTYPPIIGRGGTASDTGPIGDSPYWVIGLPNRWFGEGFLVDLRRGEVVSPTLIGLPADAYFLGIRLAPDGRWVAFELPPPSGKVQGPKDPGVRLYVAPAGDLRSGFWLEGMGLVIEGRRMVGWGEHPRFLVVEDRREGGLRLVPLPPSEKAPQGYQLAGARLPLAVVPGGVVTAGEGGRVMMWDARGQQVAAIDLRPPYEAVHALLPEVEGGKTRRVWIGAQSSQPTWEKRCTYGLIEWTLP</sequence>
<feature type="compositionally biased region" description="Pro residues" evidence="1">
    <location>
        <begin position="26"/>
        <end position="35"/>
    </location>
</feature>
<evidence type="ECO:0000313" key="3">
    <source>
        <dbReference type="Proteomes" id="UP000236642"/>
    </source>
</evidence>
<reference evidence="3" key="1">
    <citation type="submission" date="2017-09" db="EMBL/GenBank/DDBJ databases">
        <title>Metaegenomics of thermophilic ammonia-oxidizing enrichment culture.</title>
        <authorList>
            <person name="Kato S."/>
            <person name="Suzuki K."/>
        </authorList>
    </citation>
    <scope>NUCLEOTIDE SEQUENCE [LARGE SCALE GENOMIC DNA]</scope>
</reference>
<accession>A0A2H5Y5A8</accession>
<name>A0A2H5Y5A8_9CHLR</name>
<gene>
    <name evidence="2" type="ORF">HRbin22_00865</name>
</gene>
<dbReference type="SUPFAM" id="SSF82171">
    <property type="entry name" value="DPP6 N-terminal domain-like"/>
    <property type="match status" value="1"/>
</dbReference>
<evidence type="ECO:0000313" key="2">
    <source>
        <dbReference type="EMBL" id="GBD08624.1"/>
    </source>
</evidence>
<protein>
    <recommendedName>
        <fullName evidence="4">WD40 repeat domain-containing protein</fullName>
    </recommendedName>
</protein>
<evidence type="ECO:0008006" key="4">
    <source>
        <dbReference type="Google" id="ProtNLM"/>
    </source>
</evidence>
<feature type="region of interest" description="Disordered" evidence="1">
    <location>
        <begin position="1"/>
        <end position="35"/>
    </location>
</feature>
<dbReference type="Proteomes" id="UP000236642">
    <property type="component" value="Unassembled WGS sequence"/>
</dbReference>
<feature type="compositionally biased region" description="Low complexity" evidence="1">
    <location>
        <begin position="12"/>
        <end position="25"/>
    </location>
</feature>
<proteinExistence type="predicted"/>